<accession>A0ABS7VKA4</accession>
<proteinExistence type="predicted"/>
<keyword evidence="3" id="KW-1185">Reference proteome</keyword>
<protein>
    <submittedName>
        <fullName evidence="2">Uncharacterized protein</fullName>
    </submittedName>
</protein>
<feature type="region of interest" description="Disordered" evidence="1">
    <location>
        <begin position="90"/>
        <end position="112"/>
    </location>
</feature>
<evidence type="ECO:0000313" key="2">
    <source>
        <dbReference type="EMBL" id="MBZ6075962.1"/>
    </source>
</evidence>
<dbReference type="Proteomes" id="UP000704176">
    <property type="component" value="Unassembled WGS sequence"/>
</dbReference>
<evidence type="ECO:0000256" key="1">
    <source>
        <dbReference type="SAM" id="MobiDB-lite"/>
    </source>
</evidence>
<organism evidence="2 3">
    <name type="scientific">Microvirga puerhi</name>
    <dbReference type="NCBI Taxonomy" id="2876078"/>
    <lineage>
        <taxon>Bacteria</taxon>
        <taxon>Pseudomonadati</taxon>
        <taxon>Pseudomonadota</taxon>
        <taxon>Alphaproteobacteria</taxon>
        <taxon>Hyphomicrobiales</taxon>
        <taxon>Methylobacteriaceae</taxon>
        <taxon>Microvirga</taxon>
    </lineage>
</organism>
<dbReference type="RefSeq" id="WP_224312288.1">
    <property type="nucleotide sequence ID" value="NZ_JAIRBM010000004.1"/>
</dbReference>
<comment type="caution">
    <text evidence="2">The sequence shown here is derived from an EMBL/GenBank/DDBJ whole genome shotgun (WGS) entry which is preliminary data.</text>
</comment>
<sequence>MLVIGLSKLESYWSYHPDAEATLRALQALLSTADCADSDAMLRQWSGIMRRNREGFSIALDPEGCEVLFQANFALGLIQILAVQSISPQGATADERQRTTNQNPGGLRASPA</sequence>
<reference evidence="2 3" key="1">
    <citation type="submission" date="2021-09" db="EMBL/GenBank/DDBJ databases">
        <title>The complete genome sequence of a new microorganism.</title>
        <authorList>
            <person name="Zi Z."/>
        </authorList>
    </citation>
    <scope>NUCLEOTIDE SEQUENCE [LARGE SCALE GENOMIC DNA]</scope>
    <source>
        <strain evidence="2 3">WGZ8</strain>
    </source>
</reference>
<evidence type="ECO:0000313" key="3">
    <source>
        <dbReference type="Proteomes" id="UP000704176"/>
    </source>
</evidence>
<name>A0ABS7VKA4_9HYPH</name>
<dbReference type="EMBL" id="JAIRBM010000004">
    <property type="protein sequence ID" value="MBZ6075962.1"/>
    <property type="molecule type" value="Genomic_DNA"/>
</dbReference>
<gene>
    <name evidence="2" type="ORF">K9B37_06625</name>
</gene>